<feature type="domain" description="Protein kinase" evidence="3">
    <location>
        <begin position="1"/>
        <end position="293"/>
    </location>
</feature>
<dbReference type="Proteomes" id="UP000256269">
    <property type="component" value="Unassembled WGS sequence"/>
</dbReference>
<evidence type="ECO:0000256" key="1">
    <source>
        <dbReference type="SAM" id="MobiDB-lite"/>
    </source>
</evidence>
<keyword evidence="2" id="KW-0472">Membrane</keyword>
<feature type="transmembrane region" description="Helical" evidence="2">
    <location>
        <begin position="191"/>
        <end position="210"/>
    </location>
</feature>
<dbReference type="PROSITE" id="PS50011">
    <property type="entry name" value="PROTEIN_KINASE_DOM"/>
    <property type="match status" value="1"/>
</dbReference>
<accession>A0A3E0H026</accession>
<keyword evidence="4" id="KW-0808">Transferase</keyword>
<name>A0A3E0H026_9PSEU</name>
<feature type="region of interest" description="Disordered" evidence="1">
    <location>
        <begin position="229"/>
        <end position="319"/>
    </location>
</feature>
<evidence type="ECO:0000313" key="4">
    <source>
        <dbReference type="EMBL" id="REH34732.1"/>
    </source>
</evidence>
<dbReference type="SMART" id="SM00220">
    <property type="entry name" value="S_TKc"/>
    <property type="match status" value="1"/>
</dbReference>
<keyword evidence="5" id="KW-1185">Reference proteome</keyword>
<dbReference type="InterPro" id="IPR000719">
    <property type="entry name" value="Prot_kinase_dom"/>
</dbReference>
<feature type="compositionally biased region" description="Pro residues" evidence="1">
    <location>
        <begin position="246"/>
        <end position="255"/>
    </location>
</feature>
<dbReference type="Gene3D" id="1.10.510.10">
    <property type="entry name" value="Transferase(Phosphotransferase) domain 1"/>
    <property type="match status" value="1"/>
</dbReference>
<organism evidence="4 5">
    <name type="scientific">Kutzneria buriramensis</name>
    <dbReference type="NCBI Taxonomy" id="1045776"/>
    <lineage>
        <taxon>Bacteria</taxon>
        <taxon>Bacillati</taxon>
        <taxon>Actinomycetota</taxon>
        <taxon>Actinomycetes</taxon>
        <taxon>Pseudonocardiales</taxon>
        <taxon>Pseudonocardiaceae</taxon>
        <taxon>Kutzneria</taxon>
    </lineage>
</organism>
<dbReference type="InterPro" id="IPR011009">
    <property type="entry name" value="Kinase-like_dom_sf"/>
</dbReference>
<dbReference type="AlphaFoldDB" id="A0A3E0H026"/>
<proteinExistence type="predicted"/>
<gene>
    <name evidence="4" type="ORF">BCF44_1198</name>
</gene>
<dbReference type="GO" id="GO:0004672">
    <property type="term" value="F:protein kinase activity"/>
    <property type="evidence" value="ECO:0007669"/>
    <property type="project" value="InterPro"/>
</dbReference>
<comment type="caution">
    <text evidence="4">The sequence shown here is derived from an EMBL/GenBank/DDBJ whole genome shotgun (WGS) entry which is preliminary data.</text>
</comment>
<dbReference type="Pfam" id="PF00069">
    <property type="entry name" value="Pkinase"/>
    <property type="match status" value="1"/>
</dbReference>
<evidence type="ECO:0000256" key="2">
    <source>
        <dbReference type="SAM" id="Phobius"/>
    </source>
</evidence>
<dbReference type="SUPFAM" id="SSF56112">
    <property type="entry name" value="Protein kinase-like (PK-like)"/>
    <property type="match status" value="1"/>
</dbReference>
<dbReference type="EMBL" id="QUNO01000019">
    <property type="protein sequence ID" value="REH34732.1"/>
    <property type="molecule type" value="Genomic_DNA"/>
</dbReference>
<sequence length="338" mass="35383">MVKMFRSTVDEPAARAFAARAKALVGLRHDHLMTLSDGGIADGHPYLVLETVEGFELLDAKPGRPLSAPDTAVLGAGLADALAHMHEKGVVHGDLTPASVVTDANGQRRLVGFGFGRDQDGEAPADVRALGLVLARCVDPIPGPLARVLSAMTSANPARRPSAAECARSLRRVAHTLESGRWSPTAAVPRGWVAGLAAAGVLVTGAVVAFGPMRMSQEAEPPVAVAVPTMTSQLPPPDTTTTAIPAQPPSYPPSAPSHSSTTRRPPTTSARPTARPNPPIATQPTTTSPDPTTFSADPTTTAPTTTDDAPPGLEKKPFHLPPGLLKKLLWWEWDGWGW</sequence>
<evidence type="ECO:0000259" key="3">
    <source>
        <dbReference type="PROSITE" id="PS50011"/>
    </source>
</evidence>
<feature type="compositionally biased region" description="Low complexity" evidence="1">
    <location>
        <begin position="282"/>
        <end position="311"/>
    </location>
</feature>
<feature type="compositionally biased region" description="Low complexity" evidence="1">
    <location>
        <begin position="256"/>
        <end position="274"/>
    </location>
</feature>
<reference evidence="4 5" key="1">
    <citation type="submission" date="2018-08" db="EMBL/GenBank/DDBJ databases">
        <title>Genomic Encyclopedia of Archaeal and Bacterial Type Strains, Phase II (KMG-II): from individual species to whole genera.</title>
        <authorList>
            <person name="Goeker M."/>
        </authorList>
    </citation>
    <scope>NUCLEOTIDE SEQUENCE [LARGE SCALE GENOMIC DNA]</scope>
    <source>
        <strain evidence="4 5">DSM 45791</strain>
    </source>
</reference>
<dbReference type="GO" id="GO:0005524">
    <property type="term" value="F:ATP binding"/>
    <property type="evidence" value="ECO:0007669"/>
    <property type="project" value="InterPro"/>
</dbReference>
<keyword evidence="2" id="KW-1133">Transmembrane helix</keyword>
<evidence type="ECO:0000313" key="5">
    <source>
        <dbReference type="Proteomes" id="UP000256269"/>
    </source>
</evidence>
<protein>
    <submittedName>
        <fullName evidence="4">Protein kinase-like protein</fullName>
    </submittedName>
</protein>
<keyword evidence="4" id="KW-0418">Kinase</keyword>
<keyword evidence="2" id="KW-0812">Transmembrane</keyword>